<gene>
    <name evidence="1" type="ORF">LES8486_01316</name>
    <name evidence="2" type="ORF">LES9216_01463</name>
</gene>
<organism evidence="2 3">
    <name type="scientific">Leuconostoc suionicum</name>
    <dbReference type="NCBI Taxonomy" id="1511761"/>
    <lineage>
        <taxon>Bacteria</taxon>
        <taxon>Bacillati</taxon>
        <taxon>Bacillota</taxon>
        <taxon>Bacilli</taxon>
        <taxon>Lactobacillales</taxon>
        <taxon>Lactobacillaceae</taxon>
        <taxon>Leuconostoc</taxon>
    </lineage>
</organism>
<evidence type="ECO:0000313" key="3">
    <source>
        <dbReference type="Proteomes" id="UP000237923"/>
    </source>
</evidence>
<accession>A0A2N9KF34</accession>
<evidence type="ECO:0000313" key="2">
    <source>
        <dbReference type="EMBL" id="SPE09314.1"/>
    </source>
</evidence>
<dbReference type="Proteomes" id="UP000237923">
    <property type="component" value="Unassembled WGS sequence"/>
</dbReference>
<dbReference type="AlphaFoldDB" id="A0A2N9KF34"/>
<reference evidence="1 4" key="2">
    <citation type="submission" date="2018-02" db="EMBL/GenBank/DDBJ databases">
        <authorList>
            <person name="Rodrigo-Torres L."/>
            <person name="Arahal R. D."/>
            <person name="Lucena T."/>
        </authorList>
    </citation>
    <scope>NUCLEOTIDE SEQUENCE [LARGE SCALE GENOMIC DNA]</scope>
    <source>
        <strain evidence="1 4">CECT 8486</strain>
    </source>
</reference>
<evidence type="ECO:0000313" key="1">
    <source>
        <dbReference type="EMBL" id="SPD93658.1"/>
    </source>
</evidence>
<reference evidence="2 3" key="1">
    <citation type="submission" date="2018-02" db="EMBL/GenBank/DDBJ databases">
        <authorList>
            <person name="Cohen D.B."/>
            <person name="Kent A.D."/>
        </authorList>
    </citation>
    <scope>NUCLEOTIDE SEQUENCE [LARGE SCALE GENOMIC DNA]</scope>
    <source>
        <strain evidence="2 3">CECT 9216</strain>
    </source>
</reference>
<dbReference type="RefSeq" id="WP_072614396.1">
    <property type="nucleotide sequence ID" value="NZ_AP017935.1"/>
</dbReference>
<dbReference type="EMBL" id="OKQU01000002">
    <property type="protein sequence ID" value="SPE09314.1"/>
    <property type="molecule type" value="Genomic_DNA"/>
</dbReference>
<dbReference type="EMBL" id="OKQR01000002">
    <property type="protein sequence ID" value="SPD93658.1"/>
    <property type="molecule type" value="Genomic_DNA"/>
</dbReference>
<name>A0A2N9KF34_9LACO</name>
<dbReference type="Proteomes" id="UP000239237">
    <property type="component" value="Unassembled WGS sequence"/>
</dbReference>
<proteinExistence type="predicted"/>
<dbReference type="KEGG" id="lsu:A6B45_09710"/>
<evidence type="ECO:0000313" key="4">
    <source>
        <dbReference type="Proteomes" id="UP000239237"/>
    </source>
</evidence>
<dbReference type="GeneID" id="99675071"/>
<keyword evidence="4" id="KW-1185">Reference proteome</keyword>
<sequence length="83" mass="9650">MLKSKNEWLKQYITVIYESKEHVFRIVDTDALYQFTNTKPDALLDSQKIKTDLVASLKNKETSLNNISEKVLSNKYGLELINK</sequence>
<protein>
    <submittedName>
        <fullName evidence="2">Uncharacterized protein</fullName>
    </submittedName>
</protein>